<feature type="compositionally biased region" description="Low complexity" evidence="1">
    <location>
        <begin position="470"/>
        <end position="487"/>
    </location>
</feature>
<feature type="region of interest" description="Disordered" evidence="1">
    <location>
        <begin position="407"/>
        <end position="487"/>
    </location>
</feature>
<dbReference type="EMBL" id="AC007858">
    <property type="protein sequence ID" value="AAD39598.1"/>
    <property type="molecule type" value="Genomic_DNA"/>
</dbReference>
<reference evidence="2" key="1">
    <citation type="submission" date="1999-06" db="EMBL/GenBank/DDBJ databases">
        <title>Oryza sativa chromosome 5 BAC 10A19I.</title>
        <authorList>
            <person name="Vysotskaia V.S."/>
            <person name="Schwartz J.R."/>
            <person name="Osborne B.I."/>
            <person name="Wing R."/>
            <person name="Yu G."/>
            <person name="Kwan A."/>
            <person name="Liu S."/>
            <person name="Lee J."/>
            <person name="Toriumi M."/>
            <person name="Luros J."/>
            <person name="Li J."/>
            <person name="Kremenetskaia I."/>
            <person name="Oji O."/>
            <person name="Theologis A."/>
        </authorList>
    </citation>
    <scope>NUCLEOTIDE SEQUENCE</scope>
</reference>
<feature type="compositionally biased region" description="Low complexity" evidence="1">
    <location>
        <begin position="91"/>
        <end position="102"/>
    </location>
</feature>
<proteinExistence type="predicted"/>
<feature type="region of interest" description="Disordered" evidence="1">
    <location>
        <begin position="21"/>
        <end position="43"/>
    </location>
</feature>
<feature type="region of interest" description="Disordered" evidence="1">
    <location>
        <begin position="512"/>
        <end position="539"/>
    </location>
</feature>
<protein>
    <submittedName>
        <fullName evidence="2">10A19I.13</fullName>
    </submittedName>
</protein>
<dbReference type="AlphaFoldDB" id="Q9XHV3"/>
<evidence type="ECO:0000256" key="1">
    <source>
        <dbReference type="SAM" id="MobiDB-lite"/>
    </source>
</evidence>
<name>Q9XHV3_ORYSJ</name>
<feature type="region of interest" description="Disordered" evidence="1">
    <location>
        <begin position="121"/>
        <end position="159"/>
    </location>
</feature>
<feature type="compositionally biased region" description="Low complexity" evidence="1">
    <location>
        <begin position="447"/>
        <end position="461"/>
    </location>
</feature>
<feature type="region of interest" description="Disordered" evidence="1">
    <location>
        <begin position="345"/>
        <end position="382"/>
    </location>
</feature>
<sequence>MLLPRKDGRMDGWIEDRREIKKRKGPLGEEMAPGKEEERCGGCRDGVGRVLLLERRFFHAKTNQYKTSRAIQPPSSSSSSPRQEGPGTNGGNRAAAAAVVQHGAPTAARWAWGGCPTAIEEDERTEEEEPRAPLVSPRAGPRGARRLAGDPPACPHARPTTPPRIVLVLVLRPQRPAPAAAYTRALKKERNHARGSGKCADDMLAEAKHRCRVPNCRSAGFPFHGFHLSVEIFNHLPYLDVCALNIDRHIFSSRTAEIELRILSSNYHPASWLGRRLKHTDTMLRRSARRMQEMEAATASESHLPWWLCPSPAHDCCRCTMHTAHSGPWVGRSYTVLTAQLPSLATSSSGLGGTHTRARGERGEGRGSRRAGGGGDSGGGEEEVGATVVAVPAGQSATANLRSSLARSLHGLGEEERRRPREETRGDSRPPRRQRRHSARLHRRPSPRVGAAAPLGPAARRQIWPPRSPGPGAAAVTPPGPATAAAARRQIWPPRRPGPSVGAAAPLGPAVVAHGELRPSRDRGRGKASVVEERGRGKS</sequence>
<organism evidence="2">
    <name type="scientific">Oryza sativa subsp. japonica</name>
    <name type="common">Rice</name>
    <dbReference type="NCBI Taxonomy" id="39947"/>
    <lineage>
        <taxon>Eukaryota</taxon>
        <taxon>Viridiplantae</taxon>
        <taxon>Streptophyta</taxon>
        <taxon>Embryophyta</taxon>
        <taxon>Tracheophyta</taxon>
        <taxon>Spermatophyta</taxon>
        <taxon>Magnoliopsida</taxon>
        <taxon>Liliopsida</taxon>
        <taxon>Poales</taxon>
        <taxon>Poaceae</taxon>
        <taxon>BOP clade</taxon>
        <taxon>Oryzoideae</taxon>
        <taxon>Oryzeae</taxon>
        <taxon>Oryzinae</taxon>
        <taxon>Oryza</taxon>
        <taxon>Oryza sativa</taxon>
    </lineage>
</organism>
<feature type="compositionally biased region" description="Basic and acidic residues" evidence="1">
    <location>
        <begin position="515"/>
        <end position="539"/>
    </location>
</feature>
<evidence type="ECO:0000313" key="2">
    <source>
        <dbReference type="EMBL" id="AAD39598.1"/>
    </source>
</evidence>
<feature type="region of interest" description="Disordered" evidence="1">
    <location>
        <begin position="64"/>
        <end position="102"/>
    </location>
</feature>
<feature type="compositionally biased region" description="Basic and acidic residues" evidence="1">
    <location>
        <begin position="32"/>
        <end position="42"/>
    </location>
</feature>
<feature type="compositionally biased region" description="Basic and acidic residues" evidence="1">
    <location>
        <begin position="358"/>
        <end position="367"/>
    </location>
</feature>
<feature type="compositionally biased region" description="Basic residues" evidence="1">
    <location>
        <begin position="431"/>
        <end position="446"/>
    </location>
</feature>
<gene>
    <name evidence="2" type="primary">10A19I.13</name>
</gene>
<feature type="compositionally biased region" description="Basic and acidic residues" evidence="1">
    <location>
        <begin position="412"/>
        <end position="430"/>
    </location>
</feature>
<accession>Q9XHV3</accession>